<evidence type="ECO:0000259" key="2">
    <source>
        <dbReference type="PROSITE" id="PS51725"/>
    </source>
</evidence>
<proteinExistence type="predicted"/>
<keyword evidence="1" id="KW-1133">Transmembrane helix</keyword>
<sequence>MSASATEPSDSEGPVTVIISRRMKPGTEAWFEEWLQGVTADAVLFPGHLGVDVIRPPNTATGDYVLVFRFETYAHLRAWDESPVRADWLRRAEPYAAGAPVVRRVTGLEYWFRPPGLRAMPPVLHRMTLVTVLCLYPLLILTVPPLRQLLQGLPELIAALLAGLLLVYLTTYALMPVLARRLSSWLFPKPPVH</sequence>
<dbReference type="Proteomes" id="UP000028725">
    <property type="component" value="Unassembled WGS sequence"/>
</dbReference>
<organism evidence="3 4">
    <name type="scientific">Hyalangium minutum</name>
    <dbReference type="NCBI Taxonomy" id="394096"/>
    <lineage>
        <taxon>Bacteria</taxon>
        <taxon>Pseudomonadati</taxon>
        <taxon>Myxococcota</taxon>
        <taxon>Myxococcia</taxon>
        <taxon>Myxococcales</taxon>
        <taxon>Cystobacterineae</taxon>
        <taxon>Archangiaceae</taxon>
        <taxon>Hyalangium</taxon>
    </lineage>
</organism>
<gene>
    <name evidence="3" type="ORF">DB31_4528</name>
</gene>
<dbReference type="SUPFAM" id="SSF54909">
    <property type="entry name" value="Dimeric alpha+beta barrel"/>
    <property type="match status" value="1"/>
</dbReference>
<keyword evidence="1" id="KW-0812">Transmembrane</keyword>
<dbReference type="STRING" id="394096.DB31_4528"/>
<evidence type="ECO:0000256" key="1">
    <source>
        <dbReference type="SAM" id="Phobius"/>
    </source>
</evidence>
<dbReference type="AlphaFoldDB" id="A0A085W080"/>
<dbReference type="PANTHER" id="PTHR40057">
    <property type="entry name" value="SLR1162 PROTEIN"/>
    <property type="match status" value="1"/>
</dbReference>
<dbReference type="PANTHER" id="PTHR40057:SF1">
    <property type="entry name" value="SLR1162 PROTEIN"/>
    <property type="match status" value="1"/>
</dbReference>
<feature type="transmembrane region" description="Helical" evidence="1">
    <location>
        <begin position="156"/>
        <end position="179"/>
    </location>
</feature>
<comment type="caution">
    <text evidence="3">The sequence shown here is derived from an EMBL/GenBank/DDBJ whole genome shotgun (WGS) entry which is preliminary data.</text>
</comment>
<feature type="domain" description="ABM" evidence="2">
    <location>
        <begin position="15"/>
        <end position="105"/>
    </location>
</feature>
<keyword evidence="1" id="KW-0472">Membrane</keyword>
<dbReference type="RefSeq" id="WP_044198473.1">
    <property type="nucleotide sequence ID" value="NZ_JMCB01000025.1"/>
</dbReference>
<reference evidence="3 4" key="1">
    <citation type="submission" date="2014-04" db="EMBL/GenBank/DDBJ databases">
        <title>Genome assembly of Hyalangium minutum DSM 14724.</title>
        <authorList>
            <person name="Sharma G."/>
            <person name="Subramanian S."/>
        </authorList>
    </citation>
    <scope>NUCLEOTIDE SEQUENCE [LARGE SCALE GENOMIC DNA]</scope>
    <source>
        <strain evidence="3 4">DSM 14724</strain>
    </source>
</reference>
<feature type="transmembrane region" description="Helical" evidence="1">
    <location>
        <begin position="123"/>
        <end position="144"/>
    </location>
</feature>
<dbReference type="InterPro" id="IPR011008">
    <property type="entry name" value="Dimeric_a/b-barrel"/>
</dbReference>
<dbReference type="Pfam" id="PF03992">
    <property type="entry name" value="ABM"/>
    <property type="match status" value="1"/>
</dbReference>
<dbReference type="Gene3D" id="3.30.70.100">
    <property type="match status" value="1"/>
</dbReference>
<dbReference type="InterPro" id="IPR038762">
    <property type="entry name" value="ABM_predict"/>
</dbReference>
<evidence type="ECO:0000313" key="4">
    <source>
        <dbReference type="Proteomes" id="UP000028725"/>
    </source>
</evidence>
<name>A0A085W080_9BACT</name>
<dbReference type="EMBL" id="JMCB01000025">
    <property type="protein sequence ID" value="KFE61093.1"/>
    <property type="molecule type" value="Genomic_DNA"/>
</dbReference>
<keyword evidence="4" id="KW-1185">Reference proteome</keyword>
<evidence type="ECO:0000313" key="3">
    <source>
        <dbReference type="EMBL" id="KFE61093.1"/>
    </source>
</evidence>
<dbReference type="InterPro" id="IPR007138">
    <property type="entry name" value="ABM_dom"/>
</dbReference>
<dbReference type="PROSITE" id="PS51725">
    <property type="entry name" value="ABM"/>
    <property type="match status" value="1"/>
</dbReference>
<accession>A0A085W080</accession>
<protein>
    <submittedName>
        <fullName evidence="3">Putative membrane protein</fullName>
    </submittedName>
</protein>